<name>A0AAW1XN65_RUBAR</name>
<dbReference type="EMBL" id="JBEDUW010000003">
    <property type="protein sequence ID" value="KAK9938019.1"/>
    <property type="molecule type" value="Genomic_DNA"/>
</dbReference>
<evidence type="ECO:0000313" key="4">
    <source>
        <dbReference type="Proteomes" id="UP001457282"/>
    </source>
</evidence>
<comment type="caution">
    <text evidence="3">The sequence shown here is derived from an EMBL/GenBank/DDBJ whole genome shotgun (WGS) entry which is preliminary data.</text>
</comment>
<dbReference type="Pfam" id="PF00078">
    <property type="entry name" value="RVT_1"/>
    <property type="match status" value="1"/>
</dbReference>
<dbReference type="InterPro" id="IPR000477">
    <property type="entry name" value="RT_dom"/>
</dbReference>
<dbReference type="PANTHER" id="PTHR33116">
    <property type="entry name" value="REVERSE TRANSCRIPTASE ZINC-BINDING DOMAIN-CONTAINING PROTEIN-RELATED-RELATED"/>
    <property type="match status" value="1"/>
</dbReference>
<dbReference type="PANTHER" id="PTHR33116:SF86">
    <property type="entry name" value="REVERSE TRANSCRIPTASE DOMAIN-CONTAINING PROTEIN"/>
    <property type="match status" value="1"/>
</dbReference>
<sequence>MNKAYNRVEWDFLEDALLRFDFCRNWVNLVMGCVTTVSFYVVLNGNAGSFLKPKRGLRQGDPLSPYLSLIISDVLSVRITKAVSEGDLQGIKLSRTCPVISHLFFADDALFFLKATLPNCWRLKSIFHEYCMASGQLINHDKSSIYFSLITPLQIQHLLCELLGILLVDNPGKYLGMPTIWGSSSLSYIKDRINRKIEGWKLNSLSPAGKEILIKSVAMAVPAYPMSCFKFPASICIEINSTLGKFWWGYHNTGLKLYWKSWAYLEKLKLDGGLGFRDLLSFNLALLVKQCWRLIQDPCSFWARIVKARYFPFCDFASAMKGYYASWSWASLLEARDIILTGSMWQVGNGLSINIWKDH</sequence>
<evidence type="ECO:0000256" key="1">
    <source>
        <dbReference type="SAM" id="Phobius"/>
    </source>
</evidence>
<keyword evidence="1" id="KW-1133">Transmembrane helix</keyword>
<reference evidence="3 4" key="1">
    <citation type="journal article" date="2023" name="G3 (Bethesda)">
        <title>A chromosome-length genome assembly and annotation of blackberry (Rubus argutus, cv. 'Hillquist').</title>
        <authorList>
            <person name="Bruna T."/>
            <person name="Aryal R."/>
            <person name="Dudchenko O."/>
            <person name="Sargent D.J."/>
            <person name="Mead D."/>
            <person name="Buti M."/>
            <person name="Cavallini A."/>
            <person name="Hytonen T."/>
            <person name="Andres J."/>
            <person name="Pham M."/>
            <person name="Weisz D."/>
            <person name="Mascagni F."/>
            <person name="Usai G."/>
            <person name="Natali L."/>
            <person name="Bassil N."/>
            <person name="Fernandez G.E."/>
            <person name="Lomsadze A."/>
            <person name="Armour M."/>
            <person name="Olukolu B."/>
            <person name="Poorten T."/>
            <person name="Britton C."/>
            <person name="Davik J."/>
            <person name="Ashrafi H."/>
            <person name="Aiden E.L."/>
            <person name="Borodovsky M."/>
            <person name="Worthington M."/>
        </authorList>
    </citation>
    <scope>NUCLEOTIDE SEQUENCE [LARGE SCALE GENOMIC DNA]</scope>
    <source>
        <strain evidence="3">PI 553951</strain>
    </source>
</reference>
<dbReference type="SUPFAM" id="SSF56672">
    <property type="entry name" value="DNA/RNA polymerases"/>
    <property type="match status" value="1"/>
</dbReference>
<protein>
    <recommendedName>
        <fullName evidence="2">Reverse transcriptase domain-containing protein</fullName>
    </recommendedName>
</protein>
<keyword evidence="1" id="KW-0812">Transmembrane</keyword>
<feature type="domain" description="Reverse transcriptase" evidence="2">
    <location>
        <begin position="1"/>
        <end position="167"/>
    </location>
</feature>
<keyword evidence="4" id="KW-1185">Reference proteome</keyword>
<dbReference type="InterPro" id="IPR043502">
    <property type="entry name" value="DNA/RNA_pol_sf"/>
</dbReference>
<dbReference type="AlphaFoldDB" id="A0AAW1XN65"/>
<dbReference type="Proteomes" id="UP001457282">
    <property type="component" value="Unassembled WGS sequence"/>
</dbReference>
<keyword evidence="1" id="KW-0472">Membrane</keyword>
<evidence type="ECO:0000259" key="2">
    <source>
        <dbReference type="PROSITE" id="PS50878"/>
    </source>
</evidence>
<dbReference type="PROSITE" id="PS50878">
    <property type="entry name" value="RT_POL"/>
    <property type="match status" value="1"/>
</dbReference>
<organism evidence="3 4">
    <name type="scientific">Rubus argutus</name>
    <name type="common">Southern blackberry</name>
    <dbReference type="NCBI Taxonomy" id="59490"/>
    <lineage>
        <taxon>Eukaryota</taxon>
        <taxon>Viridiplantae</taxon>
        <taxon>Streptophyta</taxon>
        <taxon>Embryophyta</taxon>
        <taxon>Tracheophyta</taxon>
        <taxon>Spermatophyta</taxon>
        <taxon>Magnoliopsida</taxon>
        <taxon>eudicotyledons</taxon>
        <taxon>Gunneridae</taxon>
        <taxon>Pentapetalae</taxon>
        <taxon>rosids</taxon>
        <taxon>fabids</taxon>
        <taxon>Rosales</taxon>
        <taxon>Rosaceae</taxon>
        <taxon>Rosoideae</taxon>
        <taxon>Rosoideae incertae sedis</taxon>
        <taxon>Rubus</taxon>
    </lineage>
</organism>
<accession>A0AAW1XN65</accession>
<proteinExistence type="predicted"/>
<feature type="transmembrane region" description="Helical" evidence="1">
    <location>
        <begin position="26"/>
        <end position="45"/>
    </location>
</feature>
<gene>
    <name evidence="3" type="ORF">M0R45_014780</name>
</gene>
<evidence type="ECO:0000313" key="3">
    <source>
        <dbReference type="EMBL" id="KAK9938019.1"/>
    </source>
</evidence>